<comment type="caution">
    <text evidence="1">The sequence shown here is derived from an EMBL/GenBank/DDBJ whole genome shotgun (WGS) entry which is preliminary data.</text>
</comment>
<dbReference type="AlphaFoldDB" id="A0A1Y1VSI0"/>
<dbReference type="Proteomes" id="UP000193498">
    <property type="component" value="Unassembled WGS sequence"/>
</dbReference>
<proteinExistence type="predicted"/>
<dbReference type="InParanoid" id="A0A1Y1VSI0"/>
<sequence length="78" mass="8704">MTRSGATAASYYATIHLEASKALSDIAKIRGLKNTKALQQDLKVNEDINMGIKLERSEIGFDLFHPMCGLIQMYIQMV</sequence>
<name>A0A1Y1VSI0_9FUNG</name>
<accession>A0A1Y1VSI0</accession>
<reference evidence="1 2" key="1">
    <citation type="submission" date="2016-07" db="EMBL/GenBank/DDBJ databases">
        <title>Pervasive Adenine N6-methylation of Active Genes in Fungi.</title>
        <authorList>
            <consortium name="DOE Joint Genome Institute"/>
            <person name="Mondo S.J."/>
            <person name="Dannebaum R.O."/>
            <person name="Kuo R.C."/>
            <person name="Labutti K."/>
            <person name="Haridas S."/>
            <person name="Kuo A."/>
            <person name="Salamov A."/>
            <person name="Ahrendt S.R."/>
            <person name="Lipzen A."/>
            <person name="Sullivan W."/>
            <person name="Andreopoulos W.B."/>
            <person name="Clum A."/>
            <person name="Lindquist E."/>
            <person name="Daum C."/>
            <person name="Ramamoorthy G.K."/>
            <person name="Gryganskyi A."/>
            <person name="Culley D."/>
            <person name="Magnuson J.K."/>
            <person name="James T.Y."/>
            <person name="O'Malley M.A."/>
            <person name="Stajich J.E."/>
            <person name="Spatafora J.W."/>
            <person name="Visel A."/>
            <person name="Grigoriev I.V."/>
        </authorList>
    </citation>
    <scope>NUCLEOTIDE SEQUENCE [LARGE SCALE GENOMIC DNA]</scope>
    <source>
        <strain evidence="1 2">CBS 931.73</strain>
    </source>
</reference>
<protein>
    <submittedName>
        <fullName evidence="1">Uncharacterized protein</fullName>
    </submittedName>
</protein>
<evidence type="ECO:0000313" key="2">
    <source>
        <dbReference type="Proteomes" id="UP000193498"/>
    </source>
</evidence>
<dbReference type="OrthoDB" id="194468at2759"/>
<evidence type="ECO:0000313" key="1">
    <source>
        <dbReference type="EMBL" id="ORX63966.1"/>
    </source>
</evidence>
<gene>
    <name evidence="1" type="ORF">K493DRAFT_365076</name>
</gene>
<dbReference type="EMBL" id="MCFE01001248">
    <property type="protein sequence ID" value="ORX63966.1"/>
    <property type="molecule type" value="Genomic_DNA"/>
</dbReference>
<keyword evidence="2" id="KW-1185">Reference proteome</keyword>
<organism evidence="1 2">
    <name type="scientific">Basidiobolus meristosporus CBS 931.73</name>
    <dbReference type="NCBI Taxonomy" id="1314790"/>
    <lineage>
        <taxon>Eukaryota</taxon>
        <taxon>Fungi</taxon>
        <taxon>Fungi incertae sedis</taxon>
        <taxon>Zoopagomycota</taxon>
        <taxon>Entomophthoromycotina</taxon>
        <taxon>Basidiobolomycetes</taxon>
        <taxon>Basidiobolales</taxon>
        <taxon>Basidiobolaceae</taxon>
        <taxon>Basidiobolus</taxon>
    </lineage>
</organism>